<keyword evidence="2" id="KW-0719">Serine esterase</keyword>
<accession>A0ABM5LA82</accession>
<feature type="domain" description="Carboxylesterase type B" evidence="5">
    <location>
        <begin position="525"/>
        <end position="1037"/>
    </location>
</feature>
<protein>
    <recommendedName>
        <fullName evidence="5">Carboxylesterase type B domain-containing protein</fullName>
    </recommendedName>
</protein>
<dbReference type="PANTHER" id="PTHR43142">
    <property type="entry name" value="CARBOXYLIC ESTER HYDROLASE"/>
    <property type="match status" value="1"/>
</dbReference>
<dbReference type="RefSeq" id="XP_050519349.1">
    <property type="nucleotide sequence ID" value="XM_050663392.1"/>
</dbReference>
<dbReference type="EnsemblMetazoa" id="XM_050663392.1">
    <property type="protein sequence ID" value="XP_050519349.1"/>
    <property type="gene ID" value="LOC114330898"/>
</dbReference>
<dbReference type="GeneID" id="114330898"/>
<evidence type="ECO:0000313" key="6">
    <source>
        <dbReference type="EnsemblMetazoa" id="XP_050519349.1"/>
    </source>
</evidence>
<keyword evidence="3" id="KW-0378">Hydrolase</keyword>
<keyword evidence="7" id="KW-1185">Reference proteome</keyword>
<dbReference type="Gene3D" id="3.40.50.1820">
    <property type="entry name" value="alpha/beta hydrolase"/>
    <property type="match status" value="3"/>
</dbReference>
<feature type="domain" description="Carboxylesterase type B" evidence="5">
    <location>
        <begin position="3"/>
        <end position="514"/>
    </location>
</feature>
<proteinExistence type="inferred from homology"/>
<feature type="domain" description="Carboxylesterase type B" evidence="5">
    <location>
        <begin position="1048"/>
        <end position="1560"/>
    </location>
</feature>
<dbReference type="InterPro" id="IPR002018">
    <property type="entry name" value="CarbesteraseB"/>
</dbReference>
<dbReference type="Pfam" id="PF00135">
    <property type="entry name" value="COesterase"/>
    <property type="match status" value="3"/>
</dbReference>
<evidence type="ECO:0000256" key="4">
    <source>
        <dbReference type="ARBA" id="ARBA00023180"/>
    </source>
</evidence>
<dbReference type="PANTHER" id="PTHR43142:SF1">
    <property type="entry name" value="CARBOXYLIC ESTER HYDROLASE"/>
    <property type="match status" value="1"/>
</dbReference>
<dbReference type="SUPFAM" id="SSF53474">
    <property type="entry name" value="alpha/beta-Hydrolases"/>
    <property type="match status" value="3"/>
</dbReference>
<evidence type="ECO:0000256" key="2">
    <source>
        <dbReference type="ARBA" id="ARBA00022487"/>
    </source>
</evidence>
<evidence type="ECO:0000259" key="5">
    <source>
        <dbReference type="Pfam" id="PF00135"/>
    </source>
</evidence>
<dbReference type="Proteomes" id="UP001652700">
    <property type="component" value="Unplaced"/>
</dbReference>
<evidence type="ECO:0000256" key="3">
    <source>
        <dbReference type="ARBA" id="ARBA00022801"/>
    </source>
</evidence>
<evidence type="ECO:0000256" key="1">
    <source>
        <dbReference type="ARBA" id="ARBA00005964"/>
    </source>
</evidence>
<organism evidence="6 7">
    <name type="scientific">Diabrotica virgifera virgifera</name>
    <name type="common">western corn rootworm</name>
    <dbReference type="NCBI Taxonomy" id="50390"/>
    <lineage>
        <taxon>Eukaryota</taxon>
        <taxon>Metazoa</taxon>
        <taxon>Ecdysozoa</taxon>
        <taxon>Arthropoda</taxon>
        <taxon>Hexapoda</taxon>
        <taxon>Insecta</taxon>
        <taxon>Pterygota</taxon>
        <taxon>Neoptera</taxon>
        <taxon>Endopterygota</taxon>
        <taxon>Coleoptera</taxon>
        <taxon>Polyphaga</taxon>
        <taxon>Cucujiformia</taxon>
        <taxon>Chrysomeloidea</taxon>
        <taxon>Chrysomelidae</taxon>
        <taxon>Galerucinae</taxon>
        <taxon>Diabroticina</taxon>
        <taxon>Diabroticites</taxon>
        <taxon>Diabrotica</taxon>
    </lineage>
</organism>
<name>A0ABM5LA82_DIAVI</name>
<reference evidence="6" key="1">
    <citation type="submission" date="2025-05" db="UniProtKB">
        <authorList>
            <consortium name="EnsemblMetazoa"/>
        </authorList>
    </citation>
    <scope>IDENTIFICATION</scope>
</reference>
<evidence type="ECO:0000313" key="7">
    <source>
        <dbReference type="Proteomes" id="UP001652700"/>
    </source>
</evidence>
<sequence>MALVVQLAEGKISGGVKTDLNGEKFHSFLCIPYGKAPVGELRFKAPLSVEPWEGIKEVITEDKIAFQKNSLLNTYFGQEDCLSLHVFTRKLPSEETKLKPVMVFIHGGGFLAGFHETKTYGPEYLMTEDIVLVTITYRLGLLGFLSLKDESLDVPGNAGLKDQVLALKWIQRNIKNFNGDTNNITVFGESAGAASVEYLLLSPTAKGLFHKAIIQSGSTLNPWALRNFPLFEFAKFHGKSNMTEEELLKRLRDIPVEEVYDLQHNFVKSKKLFSDLGLISPVIEKPNPTAFLTEKPIHIIQSGKYNDVPVIIGYNDSEGLFADIIATLKMVDAKVIADTPLEQMLPYDTNFTDTQQVERLVNKLRNFYCPETDPIGRINLITDAFFAAGIKISAKSQAKVSKNPVYFYRFTLSGGLNLMKKMINGRCPGACHADELGYLFKNALATDLKDEDKTSITKLVTLWTNFAKFSNPTPSGNNLNIEWKPVQSGQLNFLDIGKQLKMDVNPEPDRMSLWNDIYQCNKNMAPVVQLVEGKISGGTKTDLNGEKFHSFLCIPYGKAPIGELRFKAPLPVEPWQGIKEVITEDKIAFQKNSLLDTYFGQEDCLSLHVFTRKLPSEETKLKPVMVFIHGGGFLQGSHETKAYGPEHIMTEDIVLVNIAYRLGLLGFLSLKDESLDVPGNAGLKDQVLALKWVQRNIRNFNGDPNNVTIFGESAGAASVEFLLLSHSAKGLFHKAIMQSGSTLNPWSLRNFPVTEFAKFHGKSNMSEKELLKSLRNISVKEVYDQQNNFIKSKQLFADLCLVAPVIEKPNPTEFITEKPIDIIQSGNYHDVPVITGYNDGEGLFADIMVILKIADGKVIADTPIEHLLPYETNFSDTQQVKRLVDKLGNFYRPKDDPIGRINLLTDAFFAAGIKISAKNQAKVSKNPVYFYRFTLDGGLNLMKKMVHDRRPGASHADELGYLFKSPLATDLKDEDKTSIRKLVTLWTNFAKFSNPTPSGNNLNVEWKPIQNGQFNFLDIGRQLKMDVNPEPERMSIWDDIYQCIKNMAPVVQLVEGKISGGTRTDLNGEKFHSFLCIPYGKAPVGELRFKAPLPVEPWEGIKEVITEDKIAFQKNFLLNTYFGKEDCLSLHVFTRKLPSEETKLKPVMVFIHGGGFVAGSHETKILGPEYLMTQDIVLVTIAYRVGLLGFLSLKDESLDVPGNAGLKDQVLALKWVQRNIRKFNGDPNNVTIFGESAGATSVEYLLLSPSAKGLFHKAIMQSGSTLNPWCLTNFPVTEFAKFHGKSTMSEKELLKSLRDIPVKEVYDQQNSFLKSKKLFADFCLISPVIEKPNPTEFIIEKPIDIIQSGKYNDVPVIIGYNDGEGLFADIMVALQLVDAKVIADTPIEQMLPYETNFTDTQKVNRLVEKLRNFYRPKTDPIGRINLLTDAYFAAGIKISAKVQAKVSKNPVYFYRFTLDGGLNLMKKMVHDKRPGACHADELGYLFKNAFATDLKDEDKTSIKQLVTMWTNFAKFSNPTPPGNNLNIEWEPIQNDQFNFLDIGKQLKMDVNPEPDRMSIWDDIYHYIKR</sequence>
<keyword evidence="4" id="KW-0325">Glycoprotein</keyword>
<dbReference type="InterPro" id="IPR029058">
    <property type="entry name" value="AB_hydrolase_fold"/>
</dbReference>
<comment type="similarity">
    <text evidence="1">Belongs to the type-B carboxylesterase/lipase family.</text>
</comment>